<dbReference type="EMBL" id="DVLW01000150">
    <property type="protein sequence ID" value="HIT94619.1"/>
    <property type="molecule type" value="Genomic_DNA"/>
</dbReference>
<keyword evidence="1" id="KW-0805">Transcription regulation</keyword>
<evidence type="ECO:0000313" key="6">
    <source>
        <dbReference type="Proteomes" id="UP000824160"/>
    </source>
</evidence>
<dbReference type="InterPro" id="IPR039425">
    <property type="entry name" value="RNA_pol_sigma-70-like"/>
</dbReference>
<evidence type="ECO:0000256" key="3">
    <source>
        <dbReference type="ARBA" id="ARBA00023163"/>
    </source>
</evidence>
<dbReference type="PANTHER" id="PTHR43133">
    <property type="entry name" value="RNA POLYMERASE ECF-TYPE SIGMA FACTO"/>
    <property type="match status" value="1"/>
</dbReference>
<gene>
    <name evidence="5" type="ORF">IAC43_05500</name>
</gene>
<evidence type="ECO:0000256" key="1">
    <source>
        <dbReference type="ARBA" id="ARBA00023015"/>
    </source>
</evidence>
<dbReference type="InterPro" id="IPR007627">
    <property type="entry name" value="RNA_pol_sigma70_r2"/>
</dbReference>
<feature type="non-terminal residue" evidence="5">
    <location>
        <position position="82"/>
    </location>
</feature>
<evidence type="ECO:0000313" key="5">
    <source>
        <dbReference type="EMBL" id="HIT94619.1"/>
    </source>
</evidence>
<dbReference type="Gene3D" id="1.10.1740.10">
    <property type="match status" value="1"/>
</dbReference>
<keyword evidence="2" id="KW-0731">Sigma factor</keyword>
<comment type="caution">
    <text evidence="5">The sequence shown here is derived from an EMBL/GenBank/DDBJ whole genome shotgun (WGS) entry which is preliminary data.</text>
</comment>
<dbReference type="GO" id="GO:0006352">
    <property type="term" value="P:DNA-templated transcription initiation"/>
    <property type="evidence" value="ECO:0007669"/>
    <property type="project" value="InterPro"/>
</dbReference>
<dbReference type="AlphaFoldDB" id="A0A9D1H8C1"/>
<protein>
    <submittedName>
        <fullName evidence="5">RNA polymerase subunit sigma-24</fullName>
    </submittedName>
</protein>
<reference evidence="5" key="2">
    <citation type="journal article" date="2021" name="PeerJ">
        <title>Extensive microbial diversity within the chicken gut microbiome revealed by metagenomics and culture.</title>
        <authorList>
            <person name="Gilroy R."/>
            <person name="Ravi A."/>
            <person name="Getino M."/>
            <person name="Pursley I."/>
            <person name="Horton D.L."/>
            <person name="Alikhan N.F."/>
            <person name="Baker D."/>
            <person name="Gharbi K."/>
            <person name="Hall N."/>
            <person name="Watson M."/>
            <person name="Adriaenssens E.M."/>
            <person name="Foster-Nyarko E."/>
            <person name="Jarju S."/>
            <person name="Secka A."/>
            <person name="Antonio M."/>
            <person name="Oren A."/>
            <person name="Chaudhuri R.R."/>
            <person name="La Ragione R."/>
            <person name="Hildebrand F."/>
            <person name="Pallen M.J."/>
        </authorList>
    </citation>
    <scope>NUCLEOTIDE SEQUENCE</scope>
    <source>
        <strain evidence="5">ChiBcec7-5410</strain>
    </source>
</reference>
<dbReference type="Pfam" id="PF04542">
    <property type="entry name" value="Sigma70_r2"/>
    <property type="match status" value="1"/>
</dbReference>
<accession>A0A9D1H8C1</accession>
<reference evidence="5" key="1">
    <citation type="submission" date="2020-10" db="EMBL/GenBank/DDBJ databases">
        <authorList>
            <person name="Gilroy R."/>
        </authorList>
    </citation>
    <scope>NUCLEOTIDE SEQUENCE</scope>
    <source>
        <strain evidence="5">ChiBcec7-5410</strain>
    </source>
</reference>
<proteinExistence type="predicted"/>
<evidence type="ECO:0000259" key="4">
    <source>
        <dbReference type="Pfam" id="PF04542"/>
    </source>
</evidence>
<feature type="domain" description="RNA polymerase sigma-70 region 2" evidence="4">
    <location>
        <begin position="18"/>
        <end position="80"/>
    </location>
</feature>
<evidence type="ECO:0000256" key="2">
    <source>
        <dbReference type="ARBA" id="ARBA00023082"/>
    </source>
</evidence>
<dbReference type="SUPFAM" id="SSF88946">
    <property type="entry name" value="Sigma2 domain of RNA polymerase sigma factors"/>
    <property type="match status" value="1"/>
</dbReference>
<dbReference type="PANTHER" id="PTHR43133:SF60">
    <property type="entry name" value="RNA POLYMERASE SIGMA FACTOR SIGV"/>
    <property type="match status" value="1"/>
</dbReference>
<name>A0A9D1H8C1_9FIRM</name>
<sequence>MKSAMLQQKVENEILQSYQSLYRLAYSYVKNPDDAMDIVQESAYKAILHSDEMRNQDTIKGWLCRIVVNTSLDLLRRRSREP</sequence>
<dbReference type="GO" id="GO:0016987">
    <property type="term" value="F:sigma factor activity"/>
    <property type="evidence" value="ECO:0007669"/>
    <property type="project" value="UniProtKB-KW"/>
</dbReference>
<dbReference type="Proteomes" id="UP000824160">
    <property type="component" value="Unassembled WGS sequence"/>
</dbReference>
<dbReference type="InterPro" id="IPR013325">
    <property type="entry name" value="RNA_pol_sigma_r2"/>
</dbReference>
<keyword evidence="3" id="KW-0804">Transcription</keyword>
<organism evidence="5 6">
    <name type="scientific">Candidatus Faecivivens stercoripullorum</name>
    <dbReference type="NCBI Taxonomy" id="2840805"/>
    <lineage>
        <taxon>Bacteria</taxon>
        <taxon>Bacillati</taxon>
        <taxon>Bacillota</taxon>
        <taxon>Clostridia</taxon>
        <taxon>Eubacteriales</taxon>
        <taxon>Oscillospiraceae</taxon>
        <taxon>Oscillospiraceae incertae sedis</taxon>
        <taxon>Candidatus Faecivivens</taxon>
    </lineage>
</organism>